<feature type="transmembrane region" description="Helical" evidence="5">
    <location>
        <begin position="405"/>
        <end position="430"/>
    </location>
</feature>
<proteinExistence type="predicted"/>
<evidence type="ECO:0000256" key="5">
    <source>
        <dbReference type="SAM" id="Phobius"/>
    </source>
</evidence>
<feature type="transmembrane region" description="Helical" evidence="5">
    <location>
        <begin position="353"/>
        <end position="379"/>
    </location>
</feature>
<feature type="transmembrane region" description="Helical" evidence="5">
    <location>
        <begin position="143"/>
        <end position="161"/>
    </location>
</feature>
<feature type="signal peptide" evidence="6">
    <location>
        <begin position="1"/>
        <end position="20"/>
    </location>
</feature>
<sequence>MHARWLAATLACSATALVAPRPALQLRMAAASEEPPPQPTLAAETLSGINVAFSLLSKAVACSAIVGVDPLAGLWSSVALGGASLVGGMRPGVIAGSAAVVAVPLGAFAATHGTALVPLVVLLAALLEGIAGALGLARAVDLVSAEVLAGFLNALGAALLMSQVSTLAASPYAAGVAGLCVVLTRLLPSKPVPSSLIGLFVASAVGSAFGLDSLAATADPAAFAGGLAALPTPPDLAPLLNADAVAVALPAACGIAFISILETLLAARVVDDNRCEELCTFFYDENDEIVLEGGQGPLDVPTSSVLALSLGNAVSAATGGFGGCGLVPQTVLNLQSGGAGTASVAAYASSMALFGLVLAPAVGQISAAALAGVLVSVSIDTIQWRPTLETVRAALEDDDDARRRLVVLVVTAVLCYEVGFAAGIVAGVALDKAPSMRRVY</sequence>
<dbReference type="GO" id="GO:0016020">
    <property type="term" value="C:membrane"/>
    <property type="evidence" value="ECO:0007669"/>
    <property type="project" value="UniProtKB-SubCell"/>
</dbReference>
<dbReference type="InterPro" id="IPR011547">
    <property type="entry name" value="SLC26A/SulP_dom"/>
</dbReference>
<feature type="transmembrane region" description="Helical" evidence="5">
    <location>
        <begin position="116"/>
        <end position="136"/>
    </location>
</feature>
<feature type="transmembrane region" description="Helical" evidence="5">
    <location>
        <begin position="92"/>
        <end position="110"/>
    </location>
</feature>
<keyword evidence="2 5" id="KW-0812">Transmembrane</keyword>
<evidence type="ECO:0000259" key="7">
    <source>
        <dbReference type="Pfam" id="PF00916"/>
    </source>
</evidence>
<evidence type="ECO:0000313" key="8">
    <source>
        <dbReference type="EMBL" id="CAH0368095.1"/>
    </source>
</evidence>
<feature type="domain" description="SLC26A/SulP transporter" evidence="7">
    <location>
        <begin position="44"/>
        <end position="169"/>
    </location>
</feature>
<evidence type="ECO:0000313" key="9">
    <source>
        <dbReference type="Proteomes" id="UP000789595"/>
    </source>
</evidence>
<protein>
    <recommendedName>
        <fullName evidence="7">SLC26A/SulP transporter domain-containing protein</fullName>
    </recommendedName>
</protein>
<dbReference type="AlphaFoldDB" id="A0A8J2WW37"/>
<evidence type="ECO:0000256" key="4">
    <source>
        <dbReference type="ARBA" id="ARBA00023136"/>
    </source>
</evidence>
<evidence type="ECO:0000256" key="3">
    <source>
        <dbReference type="ARBA" id="ARBA00022989"/>
    </source>
</evidence>
<evidence type="ECO:0000256" key="6">
    <source>
        <dbReference type="SAM" id="SignalP"/>
    </source>
</evidence>
<keyword evidence="6" id="KW-0732">Signal</keyword>
<organism evidence="8 9">
    <name type="scientific">Pelagomonas calceolata</name>
    <dbReference type="NCBI Taxonomy" id="35677"/>
    <lineage>
        <taxon>Eukaryota</taxon>
        <taxon>Sar</taxon>
        <taxon>Stramenopiles</taxon>
        <taxon>Ochrophyta</taxon>
        <taxon>Pelagophyceae</taxon>
        <taxon>Pelagomonadales</taxon>
        <taxon>Pelagomonadaceae</taxon>
        <taxon>Pelagomonas</taxon>
    </lineage>
</organism>
<feature type="transmembrane region" description="Helical" evidence="5">
    <location>
        <begin position="167"/>
        <end position="184"/>
    </location>
</feature>
<comment type="subcellular location">
    <subcellularLocation>
        <location evidence="1">Membrane</location>
        <topology evidence="1">Multi-pass membrane protein</topology>
    </subcellularLocation>
</comment>
<evidence type="ECO:0000256" key="1">
    <source>
        <dbReference type="ARBA" id="ARBA00004141"/>
    </source>
</evidence>
<keyword evidence="3 5" id="KW-1133">Transmembrane helix</keyword>
<dbReference type="PANTHER" id="PTHR43310">
    <property type="entry name" value="SULFATE TRANSPORTER YBAR-RELATED"/>
    <property type="match status" value="1"/>
</dbReference>
<keyword evidence="4 5" id="KW-0472">Membrane</keyword>
<gene>
    <name evidence="8" type="ORF">PECAL_2P11440</name>
</gene>
<dbReference type="OrthoDB" id="288203at2759"/>
<keyword evidence="9" id="KW-1185">Reference proteome</keyword>
<feature type="transmembrane region" description="Helical" evidence="5">
    <location>
        <begin position="236"/>
        <end position="258"/>
    </location>
</feature>
<reference evidence="8" key="1">
    <citation type="submission" date="2021-11" db="EMBL/GenBank/DDBJ databases">
        <authorList>
            <consortium name="Genoscope - CEA"/>
            <person name="William W."/>
        </authorList>
    </citation>
    <scope>NUCLEOTIDE SEQUENCE</scope>
</reference>
<name>A0A8J2WW37_9STRA</name>
<comment type="caution">
    <text evidence="8">The sequence shown here is derived from an EMBL/GenBank/DDBJ whole genome shotgun (WGS) entry which is preliminary data.</text>
</comment>
<accession>A0A8J2WW37</accession>
<feature type="chain" id="PRO_5035157863" description="SLC26A/SulP transporter domain-containing protein" evidence="6">
    <location>
        <begin position="21"/>
        <end position="440"/>
    </location>
</feature>
<dbReference type="PANTHER" id="PTHR43310:SF1">
    <property type="entry name" value="SULFATE TRANSPORTER YBAR-RELATED"/>
    <property type="match status" value="1"/>
</dbReference>
<dbReference type="Pfam" id="PF00916">
    <property type="entry name" value="Sulfate_transp"/>
    <property type="match status" value="1"/>
</dbReference>
<dbReference type="Proteomes" id="UP000789595">
    <property type="component" value="Unassembled WGS sequence"/>
</dbReference>
<dbReference type="EMBL" id="CAKKNE010000002">
    <property type="protein sequence ID" value="CAH0368095.1"/>
    <property type="molecule type" value="Genomic_DNA"/>
</dbReference>
<feature type="transmembrane region" description="Helical" evidence="5">
    <location>
        <begin position="196"/>
        <end position="216"/>
    </location>
</feature>
<evidence type="ECO:0000256" key="2">
    <source>
        <dbReference type="ARBA" id="ARBA00022692"/>
    </source>
</evidence>
<dbReference type="InterPro" id="IPR052706">
    <property type="entry name" value="Membrane-Transporter-like"/>
</dbReference>